<organism evidence="2 3">
    <name type="scientific">Marinactinospora thermotolerans DSM 45154</name>
    <dbReference type="NCBI Taxonomy" id="1122192"/>
    <lineage>
        <taxon>Bacteria</taxon>
        <taxon>Bacillati</taxon>
        <taxon>Actinomycetota</taxon>
        <taxon>Actinomycetes</taxon>
        <taxon>Streptosporangiales</taxon>
        <taxon>Nocardiopsidaceae</taxon>
        <taxon>Marinactinospora</taxon>
    </lineage>
</organism>
<proteinExistence type="predicted"/>
<dbReference type="Proteomes" id="UP000190637">
    <property type="component" value="Unassembled WGS sequence"/>
</dbReference>
<evidence type="ECO:0000313" key="3">
    <source>
        <dbReference type="Proteomes" id="UP000190637"/>
    </source>
</evidence>
<sequence>MRRSGAVGVRIQRFPWPEGNGVGGRGVASERSALGTGMSSTL</sequence>
<dbReference type="AlphaFoldDB" id="A0A1T4MUH6"/>
<dbReference type="STRING" id="1122192.SAMN02745673_01139"/>
<feature type="region of interest" description="Disordered" evidence="1">
    <location>
        <begin position="18"/>
        <end position="42"/>
    </location>
</feature>
<keyword evidence="3" id="KW-1185">Reference proteome</keyword>
<reference evidence="2 3" key="1">
    <citation type="submission" date="2017-02" db="EMBL/GenBank/DDBJ databases">
        <authorList>
            <person name="Peterson S.W."/>
        </authorList>
    </citation>
    <scope>NUCLEOTIDE SEQUENCE [LARGE SCALE GENOMIC DNA]</scope>
    <source>
        <strain evidence="2 3">DSM 45154</strain>
    </source>
</reference>
<gene>
    <name evidence="2" type="ORF">SAMN02745673_01139</name>
</gene>
<protein>
    <submittedName>
        <fullName evidence="2">Uncharacterized protein</fullName>
    </submittedName>
</protein>
<dbReference type="EMBL" id="FUWS01000003">
    <property type="protein sequence ID" value="SJZ70506.1"/>
    <property type="molecule type" value="Genomic_DNA"/>
</dbReference>
<evidence type="ECO:0000256" key="1">
    <source>
        <dbReference type="SAM" id="MobiDB-lite"/>
    </source>
</evidence>
<name>A0A1T4MUH6_9ACTN</name>
<evidence type="ECO:0000313" key="2">
    <source>
        <dbReference type="EMBL" id="SJZ70506.1"/>
    </source>
</evidence>
<accession>A0A1T4MUH6</accession>